<accession>S0DSI9</accession>
<evidence type="ECO:0000313" key="2">
    <source>
        <dbReference type="EMBL" id="CCT65524.1"/>
    </source>
</evidence>
<feature type="compositionally biased region" description="Acidic residues" evidence="1">
    <location>
        <begin position="144"/>
        <end position="208"/>
    </location>
</feature>
<dbReference type="RefSeq" id="XP_023427605.1">
    <property type="nucleotide sequence ID" value="XM_023574205.1"/>
</dbReference>
<feature type="region of interest" description="Disordered" evidence="1">
    <location>
        <begin position="112"/>
        <end position="213"/>
    </location>
</feature>
<dbReference type="GO" id="GO:0007155">
    <property type="term" value="P:cell adhesion"/>
    <property type="evidence" value="ECO:0007669"/>
    <property type="project" value="InterPro"/>
</dbReference>
<evidence type="ECO:0000256" key="1">
    <source>
        <dbReference type="SAM" id="MobiDB-lite"/>
    </source>
</evidence>
<sequence>MQRFPIPPPTWAAYRQHQEYYDLLYQGLNGSWYNHNTVVPGFVELPADCVPRPPAVNQASSSRAGPDPINPTMHCDKQLGKHCDKACCKLKPKARGRRVTIATASDEENGVVTDTEGNITDSSNPVVKSKMTTKAKGKDKAVQTDDDASADDEESDDEDDDSDDEDDDSDDEDDDSDDEDDDSGDEDDDSDDEDDSDDDEESDEDSDDDNNKIAKSNHVYGAMYPTHHHPQPDAPWVKGDCALLATIDSKYKRSRWLEMQANFYNVTGQMVPLVCFKARCERVEAEKAERSKTRELEKRMNKVEDWIAKQEREKSAESEDSEDSDNSDE</sequence>
<feature type="region of interest" description="Disordered" evidence="1">
    <location>
        <begin position="305"/>
        <end position="329"/>
    </location>
</feature>
<reference evidence="3" key="1">
    <citation type="journal article" date="2013" name="PLoS Pathog.">
        <title>Deciphering the cryptic genome: genome-wide analyses of the rice pathogen Fusarium fujikuroi reveal complex regulation of secondary metabolism and novel metabolites.</title>
        <authorList>
            <person name="Wiemann P."/>
            <person name="Sieber C.M."/>
            <person name="von Bargen K.W."/>
            <person name="Studt L."/>
            <person name="Niehaus E.M."/>
            <person name="Espino J.J."/>
            <person name="Huss K."/>
            <person name="Michielse C.B."/>
            <person name="Albermann S."/>
            <person name="Wagner D."/>
            <person name="Bergner S.V."/>
            <person name="Connolly L.R."/>
            <person name="Fischer A."/>
            <person name="Reuter G."/>
            <person name="Kleigrewe K."/>
            <person name="Bald T."/>
            <person name="Wingfield B.D."/>
            <person name="Ophir R."/>
            <person name="Freeman S."/>
            <person name="Hippler M."/>
            <person name="Smith K.M."/>
            <person name="Brown D.W."/>
            <person name="Proctor R.H."/>
            <person name="Munsterkotter M."/>
            <person name="Freitag M."/>
            <person name="Humpf H.U."/>
            <person name="Guldener U."/>
            <person name="Tudzynski B."/>
        </authorList>
    </citation>
    <scope>NUCLEOTIDE SEQUENCE [LARGE SCALE GENOMIC DNA]</scope>
    <source>
        <strain evidence="3">CBS 195.34 / IMI 58289 / NRRL A-6831</strain>
    </source>
</reference>
<dbReference type="GeneID" id="35395954"/>
<dbReference type="Proteomes" id="UP000016800">
    <property type="component" value="Chromosome III"/>
</dbReference>
<dbReference type="HOGENOM" id="CLU_844804_0_0_1"/>
<dbReference type="EMBL" id="HF679025">
    <property type="protein sequence ID" value="CCT65524.1"/>
    <property type="molecule type" value="Genomic_DNA"/>
</dbReference>
<dbReference type="AlphaFoldDB" id="S0DSI9"/>
<dbReference type="InterPro" id="IPR002038">
    <property type="entry name" value="Osteopontin"/>
</dbReference>
<evidence type="ECO:0000313" key="3">
    <source>
        <dbReference type="Proteomes" id="UP000016800"/>
    </source>
</evidence>
<feature type="compositionally biased region" description="Basic and acidic residues" evidence="1">
    <location>
        <begin position="305"/>
        <end position="317"/>
    </location>
</feature>
<name>S0DSI9_GIBF5</name>
<feature type="compositionally biased region" description="Acidic residues" evidence="1">
    <location>
        <begin position="318"/>
        <end position="329"/>
    </location>
</feature>
<keyword evidence="3" id="KW-1185">Reference proteome</keyword>
<protein>
    <submittedName>
        <fullName evidence="2">Uncharacterized protein</fullName>
    </submittedName>
</protein>
<gene>
    <name evidence="2" type="ORF">FFUJ_02472</name>
</gene>
<proteinExistence type="predicted"/>
<organism evidence="2 3">
    <name type="scientific">Gibberella fujikuroi (strain CBS 195.34 / IMI 58289 / NRRL A-6831)</name>
    <name type="common">Bakanae and foot rot disease fungus</name>
    <name type="synonym">Fusarium fujikuroi</name>
    <dbReference type="NCBI Taxonomy" id="1279085"/>
    <lineage>
        <taxon>Eukaryota</taxon>
        <taxon>Fungi</taxon>
        <taxon>Dikarya</taxon>
        <taxon>Ascomycota</taxon>
        <taxon>Pezizomycotina</taxon>
        <taxon>Sordariomycetes</taxon>
        <taxon>Hypocreomycetidae</taxon>
        <taxon>Hypocreales</taxon>
        <taxon>Nectriaceae</taxon>
        <taxon>Fusarium</taxon>
        <taxon>Fusarium fujikuroi species complex</taxon>
    </lineage>
</organism>
<dbReference type="VEuPathDB" id="FungiDB:FFUJ_02472"/>
<dbReference type="PRINTS" id="PR00216">
    <property type="entry name" value="OSTEOPONTIN"/>
</dbReference>
<feature type="compositionally biased region" description="Polar residues" evidence="1">
    <location>
        <begin position="115"/>
        <end position="130"/>
    </location>
</feature>
<dbReference type="STRING" id="1279085.S0DSI9"/>